<reference evidence="1" key="1">
    <citation type="submission" date="2023-03" db="UniProtKB">
        <authorList>
            <consortium name="EnsemblPlants"/>
        </authorList>
    </citation>
    <scope>IDENTIFICATION</scope>
</reference>
<protein>
    <submittedName>
        <fullName evidence="1">Uncharacterized protein</fullName>
    </submittedName>
</protein>
<sequence length="101" mass="10940">LIETLVNPSISSPSFFFFRPPPPLFSSSLFNSDNLIHSASPKHVSFVEFWSASFTVAPSPILIREVSSARGFPPFVRCASASLKPSRSLSLLLRPSSVSSA</sequence>
<dbReference type="Gramene" id="MELO3C034741.2.1">
    <property type="protein sequence ID" value="MELO3C034741.2.1"/>
    <property type="gene ID" value="MELO3C034741.2"/>
</dbReference>
<name>A0A9I9EJK0_CUCME</name>
<accession>A0A9I9EJK0</accession>
<proteinExistence type="predicted"/>
<organism evidence="1">
    <name type="scientific">Cucumis melo</name>
    <name type="common">Muskmelon</name>
    <dbReference type="NCBI Taxonomy" id="3656"/>
    <lineage>
        <taxon>Eukaryota</taxon>
        <taxon>Viridiplantae</taxon>
        <taxon>Streptophyta</taxon>
        <taxon>Embryophyta</taxon>
        <taxon>Tracheophyta</taxon>
        <taxon>Spermatophyta</taxon>
        <taxon>Magnoliopsida</taxon>
        <taxon>eudicotyledons</taxon>
        <taxon>Gunneridae</taxon>
        <taxon>Pentapetalae</taxon>
        <taxon>rosids</taxon>
        <taxon>fabids</taxon>
        <taxon>Cucurbitales</taxon>
        <taxon>Cucurbitaceae</taxon>
        <taxon>Benincaseae</taxon>
        <taxon>Cucumis</taxon>
    </lineage>
</organism>
<evidence type="ECO:0000313" key="1">
    <source>
        <dbReference type="EnsemblPlants" id="MELO3C034741.2.1"/>
    </source>
</evidence>
<dbReference type="AlphaFoldDB" id="A0A9I9EJK0"/>
<dbReference type="EnsemblPlants" id="MELO3C034741.2.1">
    <property type="protein sequence ID" value="MELO3C034741.2.1"/>
    <property type="gene ID" value="MELO3C034741.2"/>
</dbReference>